<reference evidence="3" key="1">
    <citation type="submission" date="2025-08" db="UniProtKB">
        <authorList>
            <consortium name="Ensembl"/>
        </authorList>
    </citation>
    <scope>IDENTIFICATION</scope>
</reference>
<dbReference type="SMART" id="SM00217">
    <property type="entry name" value="WAP"/>
    <property type="match status" value="1"/>
</dbReference>
<evidence type="ECO:0000313" key="3">
    <source>
        <dbReference type="Ensembl" id="ENSAOWP00000005836.1"/>
    </source>
</evidence>
<dbReference type="AlphaFoldDB" id="A0A8B9P203"/>
<dbReference type="Gene3D" id="4.10.75.10">
    <property type="entry name" value="Elafin-like"/>
    <property type="match status" value="1"/>
</dbReference>
<keyword evidence="4" id="KW-1185">Reference proteome</keyword>
<dbReference type="GO" id="GO:0030414">
    <property type="term" value="F:peptidase inhibitor activity"/>
    <property type="evidence" value="ECO:0007669"/>
    <property type="project" value="InterPro"/>
</dbReference>
<dbReference type="InterPro" id="IPR036645">
    <property type="entry name" value="Elafin-like_sf"/>
</dbReference>
<organism evidence="3 4">
    <name type="scientific">Apteryx owenii</name>
    <name type="common">Little spotted kiwi</name>
    <dbReference type="NCBI Taxonomy" id="8824"/>
    <lineage>
        <taxon>Eukaryota</taxon>
        <taxon>Metazoa</taxon>
        <taxon>Chordata</taxon>
        <taxon>Craniata</taxon>
        <taxon>Vertebrata</taxon>
        <taxon>Euteleostomi</taxon>
        <taxon>Archelosauria</taxon>
        <taxon>Archosauria</taxon>
        <taxon>Dinosauria</taxon>
        <taxon>Saurischia</taxon>
        <taxon>Theropoda</taxon>
        <taxon>Coelurosauria</taxon>
        <taxon>Aves</taxon>
        <taxon>Palaeognathae</taxon>
        <taxon>Apterygiformes</taxon>
        <taxon>Apterygidae</taxon>
        <taxon>Apteryx</taxon>
    </lineage>
</organism>
<dbReference type="PROSITE" id="PS51390">
    <property type="entry name" value="WAP"/>
    <property type="match status" value="1"/>
</dbReference>
<evidence type="ECO:0000259" key="2">
    <source>
        <dbReference type="PROSITE" id="PS51390"/>
    </source>
</evidence>
<feature type="region of interest" description="Disordered" evidence="1">
    <location>
        <begin position="1"/>
        <end position="23"/>
    </location>
</feature>
<evidence type="ECO:0000256" key="1">
    <source>
        <dbReference type="SAM" id="MobiDB-lite"/>
    </source>
</evidence>
<dbReference type="GO" id="GO:0005576">
    <property type="term" value="C:extracellular region"/>
    <property type="evidence" value="ECO:0007669"/>
    <property type="project" value="InterPro"/>
</dbReference>
<name>A0A8B9P203_APTOW</name>
<sequence length="124" mass="13722">MDGGGEEGQEQHSHEEEEPPPQHWCCSLSNVSATGKPEKLGSCPRDFTRCLQLETPLCANDSSCPGRQKCCHWDCRLRCRPPAEGTADRARGSRREQPGWHHACPSHAAHRQCPCPLWLASIPG</sequence>
<dbReference type="InterPro" id="IPR008197">
    <property type="entry name" value="WAP_dom"/>
</dbReference>
<dbReference type="Pfam" id="PF00095">
    <property type="entry name" value="WAP"/>
    <property type="match status" value="1"/>
</dbReference>
<dbReference type="Proteomes" id="UP000694424">
    <property type="component" value="Unplaced"/>
</dbReference>
<dbReference type="SUPFAM" id="SSF57256">
    <property type="entry name" value="Elafin-like"/>
    <property type="match status" value="1"/>
</dbReference>
<accession>A0A8B9P203</accession>
<protein>
    <recommendedName>
        <fullName evidence="2">WAP domain-containing protein</fullName>
    </recommendedName>
</protein>
<evidence type="ECO:0000313" key="4">
    <source>
        <dbReference type="Proteomes" id="UP000694424"/>
    </source>
</evidence>
<feature type="domain" description="WAP" evidence="2">
    <location>
        <begin position="36"/>
        <end position="83"/>
    </location>
</feature>
<proteinExistence type="predicted"/>
<dbReference type="Ensembl" id="ENSAOWT00000006610.1">
    <property type="protein sequence ID" value="ENSAOWP00000005836.1"/>
    <property type="gene ID" value="ENSAOWG00000004001.1"/>
</dbReference>
<reference evidence="3" key="2">
    <citation type="submission" date="2025-09" db="UniProtKB">
        <authorList>
            <consortium name="Ensembl"/>
        </authorList>
    </citation>
    <scope>IDENTIFICATION</scope>
</reference>